<keyword evidence="7" id="KW-0067">ATP-binding</keyword>
<dbReference type="EMBL" id="AMQN01002390">
    <property type="status" value="NOT_ANNOTATED_CDS"/>
    <property type="molecule type" value="Genomic_DNA"/>
</dbReference>
<feature type="domain" description="NOL9 C-terminal" evidence="13">
    <location>
        <begin position="462"/>
        <end position="568"/>
    </location>
</feature>
<keyword evidence="8" id="KW-0539">Nucleus</keyword>
<feature type="domain" description="Clp1 P-loop" evidence="11">
    <location>
        <begin position="254"/>
        <end position="391"/>
    </location>
</feature>
<evidence type="ECO:0000259" key="11">
    <source>
        <dbReference type="Pfam" id="PF16575"/>
    </source>
</evidence>
<dbReference type="InterPro" id="IPR057573">
    <property type="entry name" value="NOL9_N"/>
</dbReference>
<protein>
    <recommendedName>
        <fullName evidence="9">Polynucleotide 5'-hydroxyl-kinase NOL9</fullName>
    </recommendedName>
</protein>
<evidence type="ECO:0000313" key="16">
    <source>
        <dbReference type="Proteomes" id="UP000014760"/>
    </source>
</evidence>
<evidence type="ECO:0000313" key="15">
    <source>
        <dbReference type="EnsemblMetazoa" id="CapteP197373"/>
    </source>
</evidence>
<dbReference type="PANTHER" id="PTHR12755:SF3">
    <property type="entry name" value="POLYNUCLEOTIDE 5'-HYDROXYL-KINASE NOL9"/>
    <property type="match status" value="1"/>
</dbReference>
<accession>R7TP63</accession>
<feature type="region of interest" description="Disordered" evidence="10">
    <location>
        <begin position="589"/>
        <end position="611"/>
    </location>
</feature>
<evidence type="ECO:0000313" key="14">
    <source>
        <dbReference type="EMBL" id="ELT95693.1"/>
    </source>
</evidence>
<dbReference type="EnsemblMetazoa" id="CapteT197373">
    <property type="protein sequence ID" value="CapteP197373"/>
    <property type="gene ID" value="CapteG197373"/>
</dbReference>
<dbReference type="Pfam" id="PF25467">
    <property type="entry name" value="NOL9_C"/>
    <property type="match status" value="1"/>
</dbReference>
<evidence type="ECO:0000256" key="6">
    <source>
        <dbReference type="ARBA" id="ARBA00022777"/>
    </source>
</evidence>
<name>R7TP63_CAPTE</name>
<dbReference type="InterPro" id="IPR032319">
    <property type="entry name" value="CLP1_P"/>
</dbReference>
<evidence type="ECO:0000259" key="12">
    <source>
        <dbReference type="Pfam" id="PF24419"/>
    </source>
</evidence>
<dbReference type="OrthoDB" id="2405412at2759"/>
<evidence type="ECO:0000256" key="5">
    <source>
        <dbReference type="ARBA" id="ARBA00022741"/>
    </source>
</evidence>
<evidence type="ECO:0000256" key="10">
    <source>
        <dbReference type="SAM" id="MobiDB-lite"/>
    </source>
</evidence>
<keyword evidence="3" id="KW-0698">rRNA processing</keyword>
<evidence type="ECO:0000256" key="3">
    <source>
        <dbReference type="ARBA" id="ARBA00022552"/>
    </source>
</evidence>
<dbReference type="PANTHER" id="PTHR12755">
    <property type="entry name" value="CLEAVAGE/POLYADENYLATION FACTOR IA SUBUNIT CLP1P"/>
    <property type="match status" value="1"/>
</dbReference>
<dbReference type="Pfam" id="PF16575">
    <property type="entry name" value="CLP1_P"/>
    <property type="match status" value="1"/>
</dbReference>
<dbReference type="InterPro" id="IPR057570">
    <property type="entry name" value="NOL9_C"/>
</dbReference>
<evidence type="ECO:0000256" key="9">
    <source>
        <dbReference type="ARBA" id="ARBA00071212"/>
    </source>
</evidence>
<feature type="compositionally biased region" description="Low complexity" evidence="10">
    <location>
        <begin position="1"/>
        <end position="12"/>
    </location>
</feature>
<evidence type="ECO:0000256" key="8">
    <source>
        <dbReference type="ARBA" id="ARBA00023242"/>
    </source>
</evidence>
<dbReference type="Pfam" id="PF24419">
    <property type="entry name" value="Cupin_NOL9"/>
    <property type="match status" value="1"/>
</dbReference>
<feature type="non-terminal residue" evidence="14">
    <location>
        <position position="1"/>
    </location>
</feature>
<dbReference type="HOGENOM" id="CLU_021128_2_0_1"/>
<dbReference type="GO" id="GO:0000448">
    <property type="term" value="P:cleavage in ITS2 between 5.8S rRNA and LSU-rRNA of tricistronic rRNA transcript (SSU-rRNA, 5.8S rRNA, LSU-rRNA)"/>
    <property type="evidence" value="ECO:0007669"/>
    <property type="project" value="TreeGrafter"/>
</dbReference>
<reference evidence="15" key="3">
    <citation type="submission" date="2015-06" db="UniProtKB">
        <authorList>
            <consortium name="EnsemblMetazoa"/>
        </authorList>
    </citation>
    <scope>IDENTIFICATION</scope>
</reference>
<dbReference type="OMA" id="HGQIFFL"/>
<dbReference type="AlphaFoldDB" id="R7TP63"/>
<feature type="domain" description="NOL9 N-terminal" evidence="12">
    <location>
        <begin position="82"/>
        <end position="196"/>
    </location>
</feature>
<evidence type="ECO:0000256" key="4">
    <source>
        <dbReference type="ARBA" id="ARBA00022679"/>
    </source>
</evidence>
<keyword evidence="5" id="KW-0547">Nucleotide-binding</keyword>
<keyword evidence="6" id="KW-0418">Kinase</keyword>
<keyword evidence="16" id="KW-1185">Reference proteome</keyword>
<dbReference type="InterPro" id="IPR027417">
    <property type="entry name" value="P-loop_NTPase"/>
</dbReference>
<sequence>DMGRPRSSSRSGGDSRESKRRRDSSPHDRRSSGRKQSRSSGQWEVSEVSPKINRAKSNSEHGASYTITKLRQRCMAISPSDVLMAIDSSFTMQGAALIECLHGEVEVYGHQLKANSTQHALYAPSMSSYPLFKARSIALEADEFPEKLRPHIEADVLSDVEKFWKENQGWPILIFSRLQTKALDYISNLRPFEELFCFDLPESSSFRVHEVGVNFSVESPQIKQMTVSDDQKNLLQNLCSSIEKKSMPKVIACGGKNVGKSTLVRIMVNSMLNVCQKVAHLECDVGQSEFTPSGCVSLTIIEKPLLGPPFTHDIVPLSVCFVGSLTPSDDPAHYINCVRYVYNGFTQLNADIPLVINTMGWSQGLGIPLLMDIIRICEPTHLLQLDCSTKQKNFPTLDQRFICDTPGLHLKEAPPPFEHLVFRSDVSPPHSSSNFKPVDLRNLTLLSYLSLSLPANEVSLCAMQPYQIDWCSVALHVCHVSLPRTQIMAAFNASVVALVHAPSEMIVQCEDSEMPKFLLQKPICECYGFGLVRAIDPSQKKLYLVTPLPLEVLKSKVNCLLLGALSIPTDIILNQKLGRSVPYVDRPKDAVGSSSIKRHQRLQRKYPASPK</sequence>
<dbReference type="GO" id="GO:0005730">
    <property type="term" value="C:nucleolus"/>
    <property type="evidence" value="ECO:0007669"/>
    <property type="project" value="UniProtKB-SubCell"/>
</dbReference>
<organism evidence="14">
    <name type="scientific">Capitella teleta</name>
    <name type="common">Polychaete worm</name>
    <dbReference type="NCBI Taxonomy" id="283909"/>
    <lineage>
        <taxon>Eukaryota</taxon>
        <taxon>Metazoa</taxon>
        <taxon>Spiralia</taxon>
        <taxon>Lophotrochozoa</taxon>
        <taxon>Annelida</taxon>
        <taxon>Polychaeta</taxon>
        <taxon>Sedentaria</taxon>
        <taxon>Scolecida</taxon>
        <taxon>Capitellidae</taxon>
        <taxon>Capitella</taxon>
    </lineage>
</organism>
<evidence type="ECO:0000256" key="2">
    <source>
        <dbReference type="ARBA" id="ARBA00011003"/>
    </source>
</evidence>
<feature type="region of interest" description="Disordered" evidence="10">
    <location>
        <begin position="1"/>
        <end position="60"/>
    </location>
</feature>
<evidence type="ECO:0000256" key="1">
    <source>
        <dbReference type="ARBA" id="ARBA00004604"/>
    </source>
</evidence>
<dbReference type="FunCoup" id="R7TP63">
    <property type="interactions" value="644"/>
</dbReference>
<dbReference type="InterPro" id="IPR045116">
    <property type="entry name" value="Clp1/Grc3"/>
</dbReference>
<comment type="similarity">
    <text evidence="2">Belongs to the Clp1 family. NOL9/GRC3 subfamily.</text>
</comment>
<comment type="subcellular location">
    <subcellularLocation>
        <location evidence="1">Nucleus</location>
        <location evidence="1">Nucleolus</location>
    </subcellularLocation>
</comment>
<keyword evidence="4" id="KW-0808">Transferase</keyword>
<reference evidence="16" key="1">
    <citation type="submission" date="2012-12" db="EMBL/GenBank/DDBJ databases">
        <authorList>
            <person name="Hellsten U."/>
            <person name="Grimwood J."/>
            <person name="Chapman J.A."/>
            <person name="Shapiro H."/>
            <person name="Aerts A."/>
            <person name="Otillar R.P."/>
            <person name="Terry A.Y."/>
            <person name="Boore J.L."/>
            <person name="Simakov O."/>
            <person name="Marletaz F."/>
            <person name="Cho S.-J."/>
            <person name="Edsinger-Gonzales E."/>
            <person name="Havlak P."/>
            <person name="Kuo D.-H."/>
            <person name="Larsson T."/>
            <person name="Lv J."/>
            <person name="Arendt D."/>
            <person name="Savage R."/>
            <person name="Osoegawa K."/>
            <person name="de Jong P."/>
            <person name="Lindberg D.R."/>
            <person name="Seaver E.C."/>
            <person name="Weisblat D.A."/>
            <person name="Putnam N.H."/>
            <person name="Grigoriev I.V."/>
            <person name="Rokhsar D.S."/>
        </authorList>
    </citation>
    <scope>NUCLEOTIDE SEQUENCE</scope>
    <source>
        <strain evidence="16">I ESC-2004</strain>
    </source>
</reference>
<dbReference type="STRING" id="283909.R7TP63"/>
<reference evidence="14 16" key="2">
    <citation type="journal article" date="2013" name="Nature">
        <title>Insights into bilaterian evolution from three spiralian genomes.</title>
        <authorList>
            <person name="Simakov O."/>
            <person name="Marletaz F."/>
            <person name="Cho S.J."/>
            <person name="Edsinger-Gonzales E."/>
            <person name="Havlak P."/>
            <person name="Hellsten U."/>
            <person name="Kuo D.H."/>
            <person name="Larsson T."/>
            <person name="Lv J."/>
            <person name="Arendt D."/>
            <person name="Savage R."/>
            <person name="Osoegawa K."/>
            <person name="de Jong P."/>
            <person name="Grimwood J."/>
            <person name="Chapman J.A."/>
            <person name="Shapiro H."/>
            <person name="Aerts A."/>
            <person name="Otillar R.P."/>
            <person name="Terry A.Y."/>
            <person name="Boore J.L."/>
            <person name="Grigoriev I.V."/>
            <person name="Lindberg D.R."/>
            <person name="Seaver E.C."/>
            <person name="Weisblat D.A."/>
            <person name="Putnam N.H."/>
            <person name="Rokhsar D.S."/>
        </authorList>
    </citation>
    <scope>NUCLEOTIDE SEQUENCE</scope>
    <source>
        <strain evidence="14 16">I ESC-2004</strain>
    </source>
</reference>
<gene>
    <name evidence="14" type="ORF">CAPTEDRAFT_197373</name>
</gene>
<evidence type="ECO:0000259" key="13">
    <source>
        <dbReference type="Pfam" id="PF25467"/>
    </source>
</evidence>
<dbReference type="GO" id="GO:0051731">
    <property type="term" value="F:polynucleotide 5'-hydroxyl-kinase activity"/>
    <property type="evidence" value="ECO:0007669"/>
    <property type="project" value="InterPro"/>
</dbReference>
<proteinExistence type="inferred from homology"/>
<dbReference type="GO" id="GO:0005524">
    <property type="term" value="F:ATP binding"/>
    <property type="evidence" value="ECO:0007669"/>
    <property type="project" value="UniProtKB-KW"/>
</dbReference>
<dbReference type="Gene3D" id="3.40.50.300">
    <property type="entry name" value="P-loop containing nucleotide triphosphate hydrolases"/>
    <property type="match status" value="1"/>
</dbReference>
<dbReference type="Proteomes" id="UP000014760">
    <property type="component" value="Unassembled WGS sequence"/>
</dbReference>
<evidence type="ECO:0000256" key="7">
    <source>
        <dbReference type="ARBA" id="ARBA00022840"/>
    </source>
</evidence>
<dbReference type="EMBL" id="KB309044">
    <property type="protein sequence ID" value="ELT95693.1"/>
    <property type="molecule type" value="Genomic_DNA"/>
</dbReference>